<dbReference type="Proteomes" id="UP000199820">
    <property type="component" value="Unassembled WGS sequence"/>
</dbReference>
<feature type="transmembrane region" description="Helical" evidence="9">
    <location>
        <begin position="426"/>
        <end position="444"/>
    </location>
</feature>
<evidence type="ECO:0000256" key="3">
    <source>
        <dbReference type="ARBA" id="ARBA00022448"/>
    </source>
</evidence>
<evidence type="ECO:0000256" key="5">
    <source>
        <dbReference type="ARBA" id="ARBA00022692"/>
    </source>
</evidence>
<dbReference type="GO" id="GO:0015188">
    <property type="term" value="F:L-isoleucine transmembrane transporter activity"/>
    <property type="evidence" value="ECO:0007669"/>
    <property type="project" value="TreeGrafter"/>
</dbReference>
<evidence type="ECO:0000256" key="2">
    <source>
        <dbReference type="ARBA" id="ARBA00008540"/>
    </source>
</evidence>
<evidence type="ECO:0000313" key="11">
    <source>
        <dbReference type="Proteomes" id="UP000199820"/>
    </source>
</evidence>
<dbReference type="eggNOG" id="COG1114">
    <property type="taxonomic scope" value="Bacteria"/>
</dbReference>
<feature type="transmembrane region" description="Helical" evidence="9">
    <location>
        <begin position="352"/>
        <end position="373"/>
    </location>
</feature>
<reference evidence="11" key="1">
    <citation type="submission" date="2016-10" db="EMBL/GenBank/DDBJ databases">
        <authorList>
            <person name="Varghese N."/>
            <person name="Submissions S."/>
        </authorList>
    </citation>
    <scope>NUCLEOTIDE SEQUENCE [LARGE SCALE GENOMIC DNA]</scope>
    <source>
        <strain evidence="11">KH1P1</strain>
    </source>
</reference>
<feature type="transmembrane region" description="Helical" evidence="9">
    <location>
        <begin position="280"/>
        <end position="306"/>
    </location>
</feature>
<evidence type="ECO:0000256" key="9">
    <source>
        <dbReference type="RuleBase" id="RU362122"/>
    </source>
</evidence>
<evidence type="ECO:0000256" key="8">
    <source>
        <dbReference type="ARBA" id="ARBA00023136"/>
    </source>
</evidence>
<dbReference type="NCBIfam" id="TIGR00796">
    <property type="entry name" value="livcs"/>
    <property type="match status" value="1"/>
</dbReference>
<keyword evidence="3 9" id="KW-0813">Transport</keyword>
<proteinExistence type="inferred from homology"/>
<feature type="transmembrane region" description="Helical" evidence="9">
    <location>
        <begin position="40"/>
        <end position="63"/>
    </location>
</feature>
<evidence type="ECO:0000256" key="6">
    <source>
        <dbReference type="ARBA" id="ARBA00022970"/>
    </source>
</evidence>
<feature type="transmembrane region" description="Helical" evidence="9">
    <location>
        <begin position="200"/>
        <end position="220"/>
    </location>
</feature>
<keyword evidence="6 9" id="KW-0029">Amino-acid transport</keyword>
<keyword evidence="7 9" id="KW-1133">Transmembrane helix</keyword>
<dbReference type="EMBL" id="FOIL01000012">
    <property type="protein sequence ID" value="SET31729.1"/>
    <property type="molecule type" value="Genomic_DNA"/>
</dbReference>
<dbReference type="GO" id="GO:0015190">
    <property type="term" value="F:L-leucine transmembrane transporter activity"/>
    <property type="evidence" value="ECO:0007669"/>
    <property type="project" value="TreeGrafter"/>
</dbReference>
<gene>
    <name evidence="10" type="ORF">SAMN04487771_101237</name>
</gene>
<dbReference type="PANTHER" id="PTHR30588">
    <property type="entry name" value="BRANCHED-CHAIN AMINO ACID TRANSPORT SYSTEM 2 CARRIER PROTEIN"/>
    <property type="match status" value="1"/>
</dbReference>
<dbReference type="GO" id="GO:0005886">
    <property type="term" value="C:plasma membrane"/>
    <property type="evidence" value="ECO:0007669"/>
    <property type="project" value="UniProtKB-SubCell"/>
</dbReference>
<keyword evidence="11" id="KW-1185">Reference proteome</keyword>
<dbReference type="GO" id="GO:0015820">
    <property type="term" value="P:L-leucine transport"/>
    <property type="evidence" value="ECO:0007669"/>
    <property type="project" value="TreeGrafter"/>
</dbReference>
<comment type="function">
    <text evidence="9">Component of the transport system for branched-chain amino acids.</text>
</comment>
<feature type="transmembrane region" description="Helical" evidence="9">
    <location>
        <begin position="125"/>
        <end position="143"/>
    </location>
</feature>
<dbReference type="AlphaFoldDB" id="A0A1I0DH46"/>
<evidence type="ECO:0000256" key="7">
    <source>
        <dbReference type="ARBA" id="ARBA00022989"/>
    </source>
</evidence>
<evidence type="ECO:0000313" key="10">
    <source>
        <dbReference type="EMBL" id="SET31729.1"/>
    </source>
</evidence>
<dbReference type="GO" id="GO:0005304">
    <property type="term" value="F:L-valine transmembrane transporter activity"/>
    <property type="evidence" value="ECO:0007669"/>
    <property type="project" value="TreeGrafter"/>
</dbReference>
<feature type="transmembrane region" description="Helical" evidence="9">
    <location>
        <begin position="12"/>
        <end position="34"/>
    </location>
</feature>
<keyword evidence="4" id="KW-1003">Cell membrane</keyword>
<dbReference type="GO" id="GO:0015818">
    <property type="term" value="P:isoleucine transport"/>
    <property type="evidence" value="ECO:0007669"/>
    <property type="project" value="TreeGrafter"/>
</dbReference>
<feature type="transmembrane region" description="Helical" evidence="9">
    <location>
        <begin position="155"/>
        <end position="180"/>
    </location>
</feature>
<sequence length="467" mass="49088">MKQNLTFGETLSLTSMLFGLFFGAGNLIFPVYMGQMAGSAVLPALAGFLVTGVGMPLLGVIAIGITGSEGLRDLCRKRIGDRFAYAFTCALYLAIGPFFACPRCVTVPYEVGIRQILPAGMSSQTGLFLFSLLFYVLTLAISLKPGNILTWIGRILNPIFFVVLGILLITALTHPAGSIASFEAVGAYSANAVAQGILDGYNTMDALAGLAFGIVVINVVRSRGVTDPSAVAKNTVRAGILSCLLMAFIYVLVALAGAGSRGFAALSDNGGAVLSDIASYYFHGYGALLLAGIVFFACLKTVIGLVTSCSSCFVEMFPGVLSYKKWAILFSTITFVIANAGLSSIIKISLPVLMMLYPIAITLIVLAVAGHIVPFPVEIRLGMMTAAVISSVFDFLRALPADWIAAANLGGILDFLEANLPFFADGFGWLLPTIAGFVIGGICARLRAGRSVPDADKTDDEISADRA</sequence>
<comment type="subcellular location">
    <subcellularLocation>
        <location evidence="1 9">Cell membrane</location>
        <topology evidence="1 9">Multi-pass membrane protein</topology>
    </subcellularLocation>
</comment>
<evidence type="ECO:0000256" key="1">
    <source>
        <dbReference type="ARBA" id="ARBA00004651"/>
    </source>
</evidence>
<name>A0A1I0DH46_9FIRM</name>
<dbReference type="PANTHER" id="PTHR30588:SF0">
    <property type="entry name" value="BRANCHED-CHAIN AMINO ACID PERMEASE BRNQ"/>
    <property type="match status" value="1"/>
</dbReference>
<comment type="similarity">
    <text evidence="2 9">Belongs to the branched chain amino acid transporter family.</text>
</comment>
<feature type="transmembrane region" description="Helical" evidence="9">
    <location>
        <begin position="385"/>
        <end position="406"/>
    </location>
</feature>
<feature type="transmembrane region" description="Helical" evidence="9">
    <location>
        <begin position="240"/>
        <end position="260"/>
    </location>
</feature>
<feature type="transmembrane region" description="Helical" evidence="9">
    <location>
        <begin position="326"/>
        <end position="346"/>
    </location>
</feature>
<organism evidence="10 11">
    <name type="scientific">[Clostridium] aminophilum</name>
    <dbReference type="NCBI Taxonomy" id="1526"/>
    <lineage>
        <taxon>Bacteria</taxon>
        <taxon>Bacillati</taxon>
        <taxon>Bacillota</taxon>
        <taxon>Clostridia</taxon>
        <taxon>Lachnospirales</taxon>
        <taxon>Lachnospiraceae</taxon>
    </lineage>
</organism>
<evidence type="ECO:0000256" key="4">
    <source>
        <dbReference type="ARBA" id="ARBA00022475"/>
    </source>
</evidence>
<dbReference type="InterPro" id="IPR004685">
    <property type="entry name" value="Brnchd-chn_aa_trnsp_Livcs"/>
</dbReference>
<keyword evidence="5 9" id="KW-0812">Transmembrane</keyword>
<dbReference type="RefSeq" id="WP_074649115.1">
    <property type="nucleotide sequence ID" value="NZ_FOIL01000012.1"/>
</dbReference>
<protein>
    <recommendedName>
        <fullName evidence="9">Branched-chain amino acid transport system carrier protein</fullName>
    </recommendedName>
</protein>
<dbReference type="Pfam" id="PF05525">
    <property type="entry name" value="Branch_AA_trans"/>
    <property type="match status" value="1"/>
</dbReference>
<feature type="transmembrane region" description="Helical" evidence="9">
    <location>
        <begin position="83"/>
        <end position="105"/>
    </location>
</feature>
<keyword evidence="8 9" id="KW-0472">Membrane</keyword>
<accession>A0A1I0DH46</accession>
<dbReference type="OrthoDB" id="9783920at2"/>